<evidence type="ECO:0008006" key="5">
    <source>
        <dbReference type="Google" id="ProtNLM"/>
    </source>
</evidence>
<dbReference type="STRING" id="568768.GCA_000406125_02670"/>
<evidence type="ECO:0000313" key="4">
    <source>
        <dbReference type="Proteomes" id="UP000320591"/>
    </source>
</evidence>
<feature type="transmembrane region" description="Helical" evidence="2">
    <location>
        <begin position="258"/>
        <end position="278"/>
    </location>
</feature>
<dbReference type="KEGG" id="dic:Dpoa569_0001203"/>
<evidence type="ECO:0000256" key="1">
    <source>
        <dbReference type="SAM" id="MobiDB-lite"/>
    </source>
</evidence>
<reference evidence="3 4" key="1">
    <citation type="journal article" date="2019" name="Environ. Microbiol.">
        <title>The phytopathogenic nature of Dickeya aquatica 174/2 and the dynamic early evolution of Dickeya pathogenicity.</title>
        <authorList>
            <person name="Duprey A."/>
            <person name="Taib N."/>
            <person name="Leonard S."/>
            <person name="Garin T."/>
            <person name="Flandrois J.P."/>
            <person name="Nasser W."/>
            <person name="Brochier-Armanet C."/>
            <person name="Reverchon S."/>
        </authorList>
    </citation>
    <scope>NUCLEOTIDE SEQUENCE [LARGE SCALE GENOMIC DNA]</scope>
    <source>
        <strain evidence="3 4">NCPPB 569</strain>
    </source>
</reference>
<organism evidence="3 4">
    <name type="scientific">Dickeya poaceiphila</name>
    <dbReference type="NCBI Taxonomy" id="568768"/>
    <lineage>
        <taxon>Bacteria</taxon>
        <taxon>Pseudomonadati</taxon>
        <taxon>Pseudomonadota</taxon>
        <taxon>Gammaproteobacteria</taxon>
        <taxon>Enterobacterales</taxon>
        <taxon>Pectobacteriaceae</taxon>
        <taxon>Dickeya</taxon>
    </lineage>
</organism>
<dbReference type="Pfam" id="PF14264">
    <property type="entry name" value="Glucos_trans_II"/>
    <property type="match status" value="1"/>
</dbReference>
<proteinExistence type="predicted"/>
<keyword evidence="4" id="KW-1185">Reference proteome</keyword>
<gene>
    <name evidence="3" type="ORF">Dpoa569_0001203</name>
</gene>
<dbReference type="Proteomes" id="UP000320591">
    <property type="component" value="Chromosome"/>
</dbReference>
<feature type="transmembrane region" description="Helical" evidence="2">
    <location>
        <begin position="78"/>
        <end position="100"/>
    </location>
</feature>
<name>A0A5B8I2N7_9GAMM</name>
<dbReference type="OrthoDB" id="1317478at2"/>
<protein>
    <recommendedName>
        <fullName evidence="5">Glucosyl transferase GtrII family protein</fullName>
    </recommendedName>
</protein>
<feature type="transmembrane region" description="Helical" evidence="2">
    <location>
        <begin position="216"/>
        <end position="246"/>
    </location>
</feature>
<evidence type="ECO:0000313" key="3">
    <source>
        <dbReference type="EMBL" id="QDX29442.1"/>
    </source>
</evidence>
<feature type="compositionally biased region" description="Polar residues" evidence="1">
    <location>
        <begin position="1"/>
        <end position="11"/>
    </location>
</feature>
<dbReference type="InterPro" id="IPR025686">
    <property type="entry name" value="Glucos_trans_II"/>
</dbReference>
<keyword evidence="2" id="KW-0472">Membrane</keyword>
<feature type="transmembrane region" description="Helical" evidence="2">
    <location>
        <begin position="411"/>
        <end position="430"/>
    </location>
</feature>
<keyword evidence="2" id="KW-0812">Transmembrane</keyword>
<feature type="transmembrane region" description="Helical" evidence="2">
    <location>
        <begin position="181"/>
        <end position="204"/>
    </location>
</feature>
<keyword evidence="2" id="KW-1133">Transmembrane helix</keyword>
<dbReference type="AlphaFoldDB" id="A0A5B8I2N7"/>
<accession>A0A5B8I2N7</accession>
<feature type="transmembrane region" description="Helical" evidence="2">
    <location>
        <begin position="137"/>
        <end position="161"/>
    </location>
</feature>
<sequence length="556" mass="61740">MANMWGGSSWNQKDDHATSSTASPAAGEKRVSRATARLKIATPMKMTERNQTMFASISPSIASRMAFLYRPLSRSQVSLFYVIAALIFILPLLLNNYLYIDDTWRTLKASTGWQAEGRMVANLIINLLSVTAAEPNLFPLPLLGAALIIALTLARLAFFWFRDPNLIDCLTLLPLWYNPFFLQLLSYQYDCVTATISLSAMIMAITFSRRATWLHFLASGVCVAAALGIYQISLHVFTGLAGAYLLYQLSCQCSPQRLLRLVLFFVGSLLLGGILYFLTFFQMITHDRGGVVLLGLPDLLFRFTYYYSRVAFFITPLNAAIFLPLAVISLVGMVQGGVMAIVASSRGGKLLTTGLLVLALAAVILSLPGIGLIVADYEDNAGARILMGAGPLLVVLLLFFQRALQVVDRRLSLLMVLPLWVVLSFSFSYGNVMHQKQMNETMLLNLLVGDINQHDSLYQAEKIYIDNETNQYSNLFPVNCAVRQLPALGYVFESRYVVLPEQLEMSGIRNTAIGRVPPPQDAGVLLRRKFWTIYTDGKNAWIVFNQIMPADNPCSN</sequence>
<feature type="transmembrane region" description="Helical" evidence="2">
    <location>
        <begin position="381"/>
        <end position="399"/>
    </location>
</feature>
<feature type="transmembrane region" description="Helical" evidence="2">
    <location>
        <begin position="319"/>
        <end position="343"/>
    </location>
</feature>
<evidence type="ECO:0000256" key="2">
    <source>
        <dbReference type="SAM" id="Phobius"/>
    </source>
</evidence>
<dbReference type="EMBL" id="CP042220">
    <property type="protein sequence ID" value="QDX29442.1"/>
    <property type="molecule type" value="Genomic_DNA"/>
</dbReference>
<feature type="transmembrane region" description="Helical" evidence="2">
    <location>
        <begin position="355"/>
        <end position="375"/>
    </location>
</feature>
<feature type="region of interest" description="Disordered" evidence="1">
    <location>
        <begin position="1"/>
        <end position="32"/>
    </location>
</feature>